<protein>
    <submittedName>
        <fullName evidence="1">Uncharacterized protein</fullName>
    </submittedName>
</protein>
<evidence type="ECO:0000313" key="1">
    <source>
        <dbReference type="EMBL" id="KAF2861148.1"/>
    </source>
</evidence>
<dbReference type="OrthoDB" id="2120024at2759"/>
<name>A0A6A7C368_9PEZI</name>
<accession>A0A6A7C368</accession>
<dbReference type="Proteomes" id="UP000799421">
    <property type="component" value="Unassembled WGS sequence"/>
</dbReference>
<reference evidence="1" key="1">
    <citation type="journal article" date="2020" name="Stud. Mycol.">
        <title>101 Dothideomycetes genomes: a test case for predicting lifestyles and emergence of pathogens.</title>
        <authorList>
            <person name="Haridas S."/>
            <person name="Albert R."/>
            <person name="Binder M."/>
            <person name="Bloem J."/>
            <person name="Labutti K."/>
            <person name="Salamov A."/>
            <person name="Andreopoulos B."/>
            <person name="Baker S."/>
            <person name="Barry K."/>
            <person name="Bills G."/>
            <person name="Bluhm B."/>
            <person name="Cannon C."/>
            <person name="Castanera R."/>
            <person name="Culley D."/>
            <person name="Daum C."/>
            <person name="Ezra D."/>
            <person name="Gonzalez J."/>
            <person name="Henrissat B."/>
            <person name="Kuo A."/>
            <person name="Liang C."/>
            <person name="Lipzen A."/>
            <person name="Lutzoni F."/>
            <person name="Magnuson J."/>
            <person name="Mondo S."/>
            <person name="Nolan M."/>
            <person name="Ohm R."/>
            <person name="Pangilinan J."/>
            <person name="Park H.-J."/>
            <person name="Ramirez L."/>
            <person name="Alfaro M."/>
            <person name="Sun H."/>
            <person name="Tritt A."/>
            <person name="Yoshinaga Y."/>
            <person name="Zwiers L.-H."/>
            <person name="Turgeon B."/>
            <person name="Goodwin S."/>
            <person name="Spatafora J."/>
            <person name="Crous P."/>
            <person name="Grigoriev I."/>
        </authorList>
    </citation>
    <scope>NUCLEOTIDE SEQUENCE</scope>
    <source>
        <strain evidence="1">CBS 480.64</strain>
    </source>
</reference>
<gene>
    <name evidence="1" type="ORF">K470DRAFT_257301</name>
</gene>
<sequence length="82" mass="9763">MRPLLKTPLLWAGKRFHSTVNPHRQFYRTFGQPLARNFLIAMATFQVLYITWVKLESIEVKHRKNEEVGRLEEEIGRLRGKL</sequence>
<organism evidence="1 2">
    <name type="scientific">Piedraia hortae CBS 480.64</name>
    <dbReference type="NCBI Taxonomy" id="1314780"/>
    <lineage>
        <taxon>Eukaryota</taxon>
        <taxon>Fungi</taxon>
        <taxon>Dikarya</taxon>
        <taxon>Ascomycota</taxon>
        <taxon>Pezizomycotina</taxon>
        <taxon>Dothideomycetes</taxon>
        <taxon>Dothideomycetidae</taxon>
        <taxon>Capnodiales</taxon>
        <taxon>Piedraiaceae</taxon>
        <taxon>Piedraia</taxon>
    </lineage>
</organism>
<proteinExistence type="predicted"/>
<dbReference type="EMBL" id="MU005975">
    <property type="protein sequence ID" value="KAF2861148.1"/>
    <property type="molecule type" value="Genomic_DNA"/>
</dbReference>
<keyword evidence="2" id="KW-1185">Reference proteome</keyword>
<dbReference type="AlphaFoldDB" id="A0A6A7C368"/>
<evidence type="ECO:0000313" key="2">
    <source>
        <dbReference type="Proteomes" id="UP000799421"/>
    </source>
</evidence>